<comment type="pathway">
    <text evidence="2">Cofactor biosynthesis; ubiquinone biosynthesis.</text>
</comment>
<sequence>MTLTQKTDRCDIAIVGGGLVGASLAVALEPLARAQQWDVRVLEAKPFSDTPPEQRWQPSFDARSSALAWGTREIYQQLGLWTMLSRHAEPIKTIHVSDRGHLGSTRMQASEQGVDALGYVVPNSWLGHTLWHGLKQGEHVKVMAPVDVKGIDMQPEGSCLDLGGDGQLSAQLVVLADGGRSGLKQQLGIEDTTQDYEQVALVANVRLSQPHHNIAYERFDADGPLALLPLSGQDMAVVWTRSRETYQAALALDDRAFMDQLQRIIGHRVGAFEHVGARYHYPLQLVQAKEQVRRHLAVLGNAAHYLHPVAGQGYNLAIRGVMDLVSTLSEAAQAGAQPGDLTWLQRYEAKRRGDQRDVITFSDGLIRMFANAHPLLGHVRAAGLIALSTVGPARRWLARRAMGV</sequence>
<dbReference type="PANTHER" id="PTHR43876">
    <property type="entry name" value="UBIQUINONE BIOSYNTHESIS MONOOXYGENASE COQ6, MITOCHONDRIAL"/>
    <property type="match status" value="1"/>
</dbReference>
<evidence type="ECO:0000256" key="5">
    <source>
        <dbReference type="ARBA" id="ARBA00022827"/>
    </source>
</evidence>
<evidence type="ECO:0000256" key="6">
    <source>
        <dbReference type="ARBA" id="ARBA00023002"/>
    </source>
</evidence>
<evidence type="ECO:0000256" key="7">
    <source>
        <dbReference type="ARBA" id="ARBA00023033"/>
    </source>
</evidence>
<dbReference type="OrthoDB" id="9769565at2"/>
<protein>
    <submittedName>
        <fullName evidence="9">2-octaprenyl-6-methoxyphenyl hydroxylase</fullName>
    </submittedName>
</protein>
<dbReference type="PANTHER" id="PTHR43876:SF8">
    <property type="entry name" value="2-OCTAPRENYL-6-METHOXYPHENOL HYDROXYLASE"/>
    <property type="match status" value="1"/>
</dbReference>
<dbReference type="InterPro" id="IPR010971">
    <property type="entry name" value="UbiH/COQ6"/>
</dbReference>
<dbReference type="UniPathway" id="UPA00232"/>
<dbReference type="STRING" id="197479.BFW38_15625"/>
<gene>
    <name evidence="9" type="ORF">BFW38_15625</name>
</gene>
<evidence type="ECO:0000256" key="2">
    <source>
        <dbReference type="ARBA" id="ARBA00004749"/>
    </source>
</evidence>
<organism evidence="9 10">
    <name type="scientific">Terasakiispira papahanaumokuakeensis</name>
    <dbReference type="NCBI Taxonomy" id="197479"/>
    <lineage>
        <taxon>Bacteria</taxon>
        <taxon>Pseudomonadati</taxon>
        <taxon>Pseudomonadota</taxon>
        <taxon>Gammaproteobacteria</taxon>
        <taxon>Oceanospirillales</taxon>
        <taxon>Terasakiispira</taxon>
    </lineage>
</organism>
<dbReference type="GO" id="GO:0006744">
    <property type="term" value="P:ubiquinone biosynthetic process"/>
    <property type="evidence" value="ECO:0007669"/>
    <property type="project" value="UniProtKB-UniPathway"/>
</dbReference>
<dbReference type="Gene3D" id="3.50.50.60">
    <property type="entry name" value="FAD/NAD(P)-binding domain"/>
    <property type="match status" value="2"/>
</dbReference>
<evidence type="ECO:0000313" key="10">
    <source>
        <dbReference type="Proteomes" id="UP000094291"/>
    </source>
</evidence>
<name>A0A1E2VDK3_9GAMM</name>
<dbReference type="SUPFAM" id="SSF51905">
    <property type="entry name" value="FAD/NAD(P)-binding domain"/>
    <property type="match status" value="1"/>
</dbReference>
<dbReference type="AlphaFoldDB" id="A0A1E2VDK3"/>
<dbReference type="Pfam" id="PF01494">
    <property type="entry name" value="FAD_binding_3"/>
    <property type="match status" value="1"/>
</dbReference>
<dbReference type="InterPro" id="IPR036188">
    <property type="entry name" value="FAD/NAD-bd_sf"/>
</dbReference>
<dbReference type="GO" id="GO:0008681">
    <property type="term" value="F:2-octaprenyl-6-methoxyphenol hydroxylase activity"/>
    <property type="evidence" value="ECO:0007669"/>
    <property type="project" value="InterPro"/>
</dbReference>
<dbReference type="GO" id="GO:0071949">
    <property type="term" value="F:FAD binding"/>
    <property type="evidence" value="ECO:0007669"/>
    <property type="project" value="InterPro"/>
</dbReference>
<dbReference type="Proteomes" id="UP000094291">
    <property type="component" value="Unassembled WGS sequence"/>
</dbReference>
<dbReference type="NCBIfam" id="NF004356">
    <property type="entry name" value="PRK05732.1"/>
    <property type="match status" value="1"/>
</dbReference>
<accession>A0A1E2VDK3</accession>
<dbReference type="PRINTS" id="PR00420">
    <property type="entry name" value="RNGMNOXGNASE"/>
</dbReference>
<dbReference type="RefSeq" id="WP_068999729.1">
    <property type="nucleotide sequence ID" value="NZ_MDTQ01000001.1"/>
</dbReference>
<dbReference type="NCBIfam" id="TIGR01988">
    <property type="entry name" value="Ubi-OHases"/>
    <property type="match status" value="1"/>
</dbReference>
<feature type="domain" description="FAD-binding" evidence="8">
    <location>
        <begin position="10"/>
        <end position="361"/>
    </location>
</feature>
<dbReference type="InterPro" id="IPR011295">
    <property type="entry name" value="UbiH"/>
</dbReference>
<dbReference type="NCBIfam" id="TIGR01984">
    <property type="entry name" value="UbiH"/>
    <property type="match status" value="1"/>
</dbReference>
<evidence type="ECO:0000256" key="3">
    <source>
        <dbReference type="ARBA" id="ARBA00005349"/>
    </source>
</evidence>
<evidence type="ECO:0000256" key="4">
    <source>
        <dbReference type="ARBA" id="ARBA00022630"/>
    </source>
</evidence>
<keyword evidence="6" id="KW-0560">Oxidoreductase</keyword>
<keyword evidence="4" id="KW-0285">Flavoprotein</keyword>
<evidence type="ECO:0000256" key="1">
    <source>
        <dbReference type="ARBA" id="ARBA00001974"/>
    </source>
</evidence>
<keyword evidence="10" id="KW-1185">Reference proteome</keyword>
<dbReference type="InterPro" id="IPR051205">
    <property type="entry name" value="UbiH/COQ6_monooxygenase"/>
</dbReference>
<dbReference type="InterPro" id="IPR002938">
    <property type="entry name" value="FAD-bd"/>
</dbReference>
<dbReference type="EMBL" id="MDTQ01000001">
    <property type="protein sequence ID" value="ODC04745.1"/>
    <property type="molecule type" value="Genomic_DNA"/>
</dbReference>
<evidence type="ECO:0000259" key="8">
    <source>
        <dbReference type="Pfam" id="PF01494"/>
    </source>
</evidence>
<comment type="similarity">
    <text evidence="3">Belongs to the UbiH/COQ6 family.</text>
</comment>
<keyword evidence="7" id="KW-0503">Monooxygenase</keyword>
<keyword evidence="5" id="KW-0274">FAD</keyword>
<evidence type="ECO:0000313" key="9">
    <source>
        <dbReference type="EMBL" id="ODC04745.1"/>
    </source>
</evidence>
<comment type="caution">
    <text evidence="9">The sequence shown here is derived from an EMBL/GenBank/DDBJ whole genome shotgun (WGS) entry which is preliminary data.</text>
</comment>
<reference evidence="9 10" key="1">
    <citation type="submission" date="2016-08" db="EMBL/GenBank/DDBJ databases">
        <authorList>
            <person name="Seilhamer J.J."/>
        </authorList>
    </citation>
    <scope>NUCLEOTIDE SEQUENCE [LARGE SCALE GENOMIC DNA]</scope>
    <source>
        <strain evidence="9 10">PH27A</strain>
    </source>
</reference>
<proteinExistence type="inferred from homology"/>
<comment type="cofactor">
    <cofactor evidence="1">
        <name>FAD</name>
        <dbReference type="ChEBI" id="CHEBI:57692"/>
    </cofactor>
</comment>